<feature type="compositionally biased region" description="Low complexity" evidence="2">
    <location>
        <begin position="509"/>
        <end position="520"/>
    </location>
</feature>
<feature type="region of interest" description="Disordered" evidence="2">
    <location>
        <begin position="93"/>
        <end position="127"/>
    </location>
</feature>
<evidence type="ECO:0000313" key="4">
    <source>
        <dbReference type="Proteomes" id="UP001054902"/>
    </source>
</evidence>
<evidence type="ECO:0000256" key="2">
    <source>
        <dbReference type="SAM" id="MobiDB-lite"/>
    </source>
</evidence>
<reference evidence="3 4" key="1">
    <citation type="journal article" date="2021" name="Sci. Rep.">
        <title>The genome of the diatom Chaetoceros tenuissimus carries an ancient integrated fragment of an extant virus.</title>
        <authorList>
            <person name="Hongo Y."/>
            <person name="Kimura K."/>
            <person name="Takaki Y."/>
            <person name="Yoshida Y."/>
            <person name="Baba S."/>
            <person name="Kobayashi G."/>
            <person name="Nagasaki K."/>
            <person name="Hano T."/>
            <person name="Tomaru Y."/>
        </authorList>
    </citation>
    <scope>NUCLEOTIDE SEQUENCE [LARGE SCALE GENOMIC DNA]</scope>
    <source>
        <strain evidence="3 4">NIES-3715</strain>
    </source>
</reference>
<feature type="compositionally biased region" description="Basic and acidic residues" evidence="2">
    <location>
        <begin position="323"/>
        <end position="337"/>
    </location>
</feature>
<comment type="caution">
    <text evidence="3">The sequence shown here is derived from an EMBL/GenBank/DDBJ whole genome shotgun (WGS) entry which is preliminary data.</text>
</comment>
<feature type="region of interest" description="Disordered" evidence="2">
    <location>
        <begin position="697"/>
        <end position="736"/>
    </location>
</feature>
<dbReference type="EMBL" id="BLLK01000045">
    <property type="protein sequence ID" value="GFH51269.1"/>
    <property type="molecule type" value="Genomic_DNA"/>
</dbReference>
<feature type="compositionally biased region" description="Basic and acidic residues" evidence="2">
    <location>
        <begin position="433"/>
        <end position="456"/>
    </location>
</feature>
<feature type="compositionally biased region" description="Basic and acidic residues" evidence="2">
    <location>
        <begin position="481"/>
        <end position="495"/>
    </location>
</feature>
<feature type="region of interest" description="Disordered" evidence="2">
    <location>
        <begin position="140"/>
        <end position="208"/>
    </location>
</feature>
<evidence type="ECO:0000313" key="3">
    <source>
        <dbReference type="EMBL" id="GFH51269.1"/>
    </source>
</evidence>
<feature type="compositionally biased region" description="Polar residues" evidence="2">
    <location>
        <begin position="497"/>
        <end position="507"/>
    </location>
</feature>
<feature type="coiled-coil region" evidence="1">
    <location>
        <begin position="820"/>
        <end position="1192"/>
    </location>
</feature>
<feature type="compositionally biased region" description="Polar residues" evidence="2">
    <location>
        <begin position="155"/>
        <end position="173"/>
    </location>
</feature>
<organism evidence="3 4">
    <name type="scientific">Chaetoceros tenuissimus</name>
    <dbReference type="NCBI Taxonomy" id="426638"/>
    <lineage>
        <taxon>Eukaryota</taxon>
        <taxon>Sar</taxon>
        <taxon>Stramenopiles</taxon>
        <taxon>Ochrophyta</taxon>
        <taxon>Bacillariophyta</taxon>
        <taxon>Coscinodiscophyceae</taxon>
        <taxon>Chaetocerotophycidae</taxon>
        <taxon>Chaetocerotales</taxon>
        <taxon>Chaetocerotaceae</taxon>
        <taxon>Chaetoceros</taxon>
    </lineage>
</organism>
<protein>
    <submittedName>
        <fullName evidence="3">Uncharacterized protein</fullName>
    </submittedName>
</protein>
<sequence length="1500" mass="169956">MRFQQSAFSVFLLTAVTKQCHFASAAASFTSGANFPILRNNHVSASDSNTFRAAPLLDSQDNVYQPLFIRRRSNEKKEGLFSRFMSIGDDEENKNIESNEIEATESKSVLGTSIPSSSNGVADVGGSSVAGTSIPSSGSAFPGNAWNPGGGDVTKASNISNSEKGNPDGTSDTDTNEKTTKDSLNKEQQDDNNSKAKDDKDEEQIRAKRLAEAEEIQRKFEEEAKRARELREAIAKEEEIRKLAKEDEQRKASINTRLVTLQEAAKKEAKDKNTSNATEKGDKSSTILGRNERQQNLPIKEESSSSQPFPSLKSFLTPGSQSPEKDSKTIPKRDDKVFGFGNDITEKGTDGLDKSAKRTVRVKKPVIMNRAEENSWLLKIFGNDEKKKEKSVKKEKMDIEARSMNKLEEIQDSFSKSLDNIQNDFDMKIKEMMQKKKEDRVDVDNLKSTTGERKGNDLNPSQIKSGQGLAKNPTSLQPPKNIEKKVISPDDKKVDVTTVQGRTTFPRKTQVVPTQSQQQTKNIPYVGMPDKDVSPTGRNAPILETSNKPIVAVSSSQSDTRIGSNLDVGGKASIGSKNQSNELLNSDFEMEKKKLQQERDDALQKLQETEKAQKSFEVTISTLKDELRVSMESARKDKDKKFSFYEQEIKRLYSEAEEAKREKGQMQKVLEDERLAAELEKDEMFTAYDEEIKKVQADAEKAKQDPVKERQEKMKIEAQNPAKTIESNKSQPNDAEVEALRKKFAAEKSTLEANMRSLQAVTNQTNALIEKLKADEEKSKQEKNEIQKALNDLRTNSKKDVDVQLKDMKEKFAAEKSTLQANFEAEKSTLEANMRSLQAVTNQTNALIEKLKADEEKSKQEKDEMQKALKDLKLANKKKVDKQLKDMKEKFAAEKSTLEANLASLDVEKNQANSLIEKLQADLKQSEKDRTEMEKAIDELNTSSTKSIDKQIEDSEKKFKAEKKILQTNISSLEKEKNQAEALLQEAKKVQSTSESVITDLQSKLKDALEKVNAKSEQVVLLEERNTEIEKEKKTLKKTVSSLENEKSQLQSKMKTISDAKLEYEKINANLQQELKTALETSSTKSKQTEELNRQLESAKQTLEKEKEEMFMAYDLEINKLKDEAENAKKDMVAAQKSLDDFKVRISEEHDKNIEDMKKKFEKERSALKSNMKALESEKNQGDLMLQEIEAAQAASDSMIADLKSELKDALEKVQSSDMVEQLIATQSTMEETIKDLQKQLTESKKTALEEKTQMQQTFELEIKQIREMADEAEKEKMKMLKEFKEGFDTTLDTLKKQFAEEKAILEAEKKELKSSKAMFDSTVADLQKALDTMEERARTEKNELQRNHDIEMAKMREMLKMEKEDRIARQRDLKEKEDLLLLLKNKDEEKPSRGWVSKKPPVSQERTATAFKRAVAPPPGTLDDESLIAKIPTDYVQVNNENKMDEDIVEEGDFSLEENERKPSRLRRVFSRPKKEKARRSELAEYASDFVEVVSSLVK</sequence>
<name>A0AAD3CVD7_9STRA</name>
<accession>A0AAD3CVD7</accession>
<feature type="compositionally biased region" description="Low complexity" evidence="2">
    <location>
        <begin position="116"/>
        <end position="127"/>
    </location>
</feature>
<feature type="compositionally biased region" description="Basic and acidic residues" evidence="2">
    <location>
        <begin position="344"/>
        <end position="356"/>
    </location>
</feature>
<feature type="region of interest" description="Disordered" evidence="2">
    <location>
        <begin position="433"/>
        <end position="584"/>
    </location>
</feature>
<feature type="region of interest" description="Disordered" evidence="2">
    <location>
        <begin position="264"/>
        <end position="356"/>
    </location>
</feature>
<feature type="compositionally biased region" description="Basic and acidic residues" evidence="2">
    <location>
        <begin position="697"/>
        <end position="716"/>
    </location>
</feature>
<feature type="coiled-coil region" evidence="1">
    <location>
        <begin position="758"/>
        <end position="796"/>
    </location>
</feature>
<feature type="compositionally biased region" description="Polar residues" evidence="2">
    <location>
        <begin position="575"/>
        <end position="584"/>
    </location>
</feature>
<feature type="compositionally biased region" description="Polar residues" evidence="2">
    <location>
        <begin position="544"/>
        <end position="563"/>
    </location>
</feature>
<feature type="compositionally biased region" description="Basic and acidic residues" evidence="2">
    <location>
        <begin position="175"/>
        <end position="208"/>
    </location>
</feature>
<gene>
    <name evidence="3" type="ORF">CTEN210_07745</name>
</gene>
<dbReference type="Proteomes" id="UP001054902">
    <property type="component" value="Unassembled WGS sequence"/>
</dbReference>
<feature type="compositionally biased region" description="Polar residues" evidence="2">
    <location>
        <begin position="721"/>
        <end position="733"/>
    </location>
</feature>
<keyword evidence="4" id="KW-1185">Reference proteome</keyword>
<proteinExistence type="predicted"/>
<feature type="region of interest" description="Disordered" evidence="2">
    <location>
        <begin position="1391"/>
        <end position="1427"/>
    </location>
</feature>
<feature type="compositionally biased region" description="Polar residues" evidence="2">
    <location>
        <begin position="106"/>
        <end position="115"/>
    </location>
</feature>
<feature type="coiled-coil region" evidence="1">
    <location>
        <begin position="1220"/>
        <end position="1344"/>
    </location>
</feature>
<feature type="compositionally biased region" description="Low complexity" evidence="2">
    <location>
        <begin position="304"/>
        <end position="316"/>
    </location>
</feature>
<feature type="compositionally biased region" description="Basic and acidic residues" evidence="2">
    <location>
        <begin position="264"/>
        <end position="283"/>
    </location>
</feature>
<evidence type="ECO:0000256" key="1">
    <source>
        <dbReference type="SAM" id="Coils"/>
    </source>
</evidence>
<keyword evidence="1" id="KW-0175">Coiled coil</keyword>